<keyword evidence="1" id="KW-0479">Metal-binding</keyword>
<dbReference type="KEGG" id="psoj:PHYSODRAFT_326864"/>
<feature type="compositionally biased region" description="Acidic residues" evidence="4">
    <location>
        <begin position="495"/>
        <end position="508"/>
    </location>
</feature>
<evidence type="ECO:0000256" key="1">
    <source>
        <dbReference type="ARBA" id="ARBA00022723"/>
    </source>
</evidence>
<dbReference type="Gene3D" id="2.20.25.240">
    <property type="match status" value="1"/>
</dbReference>
<dbReference type="EMBL" id="JH159152">
    <property type="protein sequence ID" value="EGZ25905.1"/>
    <property type="molecule type" value="Genomic_DNA"/>
</dbReference>
<sequence>MARSRTSTTMLLDPSGSTVPEMLLSQPADGGHLREEAGGANGAPTGCTNATVGRTRATSKKRDGHTKVYYQGFSYARASITSVKISYRCSSYRQKCKARFVYMAATASFDFSELVPHTCRSGAALQSRTAQADGSPCEDVSEAVLEEVDQLAVETNMTQRDIWLHVMEKFYMQSGPPVRGVSKNAVENRVRYARGKETGGNRNRSVELPPMSKVRGSMQGFFQFQYSWHDDMKAQKDSVGVDRVLAWAHPELRNLLRFENLSWFLDGTFRSTSMQKEHYIKLLRCIEDCDGLKLTPKEVVCDFEAALIGALRAYFPDIRIIGCLFHFKQVCRRKLKEYQIPRDEAKLAMAPNVFDILTVIDPSNIEVQGIAWVKAKIKKVCEAKHMTYSRRKWRKVWDYFRRTWLEMFPPTYWNVFGMRRDIVSRTNNPLERFRRHLNGKIKAPHPAMSSFVDTLEGISREYVAQRVAIQSGLARPPQRKRFQLPRAPQLPEVGDIVDSEESEDEDEQPTIATDDPASCSSAPGSEDDVAEMDHDTADYSPDNSFDYDGDASAIV</sequence>
<evidence type="ECO:0000313" key="6">
    <source>
        <dbReference type="EMBL" id="EGZ25905.1"/>
    </source>
</evidence>
<dbReference type="RefSeq" id="XP_009521193.1">
    <property type="nucleotide sequence ID" value="XM_009522898.1"/>
</dbReference>
<feature type="compositionally biased region" description="Polar residues" evidence="4">
    <location>
        <begin position="1"/>
        <end position="18"/>
    </location>
</feature>
<feature type="domain" description="FLYWCH-type" evidence="5">
    <location>
        <begin position="60"/>
        <end position="103"/>
    </location>
</feature>
<feature type="region of interest" description="Disordered" evidence="4">
    <location>
        <begin position="26"/>
        <end position="61"/>
    </location>
</feature>
<evidence type="ECO:0000313" key="7">
    <source>
        <dbReference type="Proteomes" id="UP000002640"/>
    </source>
</evidence>
<dbReference type="Pfam" id="PF04500">
    <property type="entry name" value="FLYWCH"/>
    <property type="match status" value="1"/>
</dbReference>
<name>G4Z1J4_PHYSP</name>
<dbReference type="GeneID" id="20645510"/>
<organism evidence="6 7">
    <name type="scientific">Phytophthora sojae (strain P6497)</name>
    <name type="common">Soybean stem and root rot agent</name>
    <name type="synonym">Phytophthora megasperma f. sp. glycines</name>
    <dbReference type="NCBI Taxonomy" id="1094619"/>
    <lineage>
        <taxon>Eukaryota</taxon>
        <taxon>Sar</taxon>
        <taxon>Stramenopiles</taxon>
        <taxon>Oomycota</taxon>
        <taxon>Peronosporomycetes</taxon>
        <taxon>Peronosporales</taxon>
        <taxon>Peronosporaceae</taxon>
        <taxon>Phytophthora</taxon>
    </lineage>
</organism>
<dbReference type="GO" id="GO:0008270">
    <property type="term" value="F:zinc ion binding"/>
    <property type="evidence" value="ECO:0007669"/>
    <property type="project" value="UniProtKB-KW"/>
</dbReference>
<proteinExistence type="predicted"/>
<evidence type="ECO:0000256" key="4">
    <source>
        <dbReference type="SAM" id="MobiDB-lite"/>
    </source>
</evidence>
<keyword evidence="7" id="KW-1185">Reference proteome</keyword>
<dbReference type="InterPro" id="IPR007588">
    <property type="entry name" value="Znf_FLYWCH"/>
</dbReference>
<feature type="region of interest" description="Disordered" evidence="4">
    <location>
        <begin position="479"/>
        <end position="555"/>
    </location>
</feature>
<reference evidence="6 7" key="1">
    <citation type="journal article" date="2006" name="Science">
        <title>Phytophthora genome sequences uncover evolutionary origins and mechanisms of pathogenesis.</title>
        <authorList>
            <person name="Tyler B.M."/>
            <person name="Tripathy S."/>
            <person name="Zhang X."/>
            <person name="Dehal P."/>
            <person name="Jiang R.H."/>
            <person name="Aerts A."/>
            <person name="Arredondo F.D."/>
            <person name="Baxter L."/>
            <person name="Bensasson D."/>
            <person name="Beynon J.L."/>
            <person name="Chapman J."/>
            <person name="Damasceno C.M."/>
            <person name="Dorrance A.E."/>
            <person name="Dou D."/>
            <person name="Dickerman A.W."/>
            <person name="Dubchak I.L."/>
            <person name="Garbelotto M."/>
            <person name="Gijzen M."/>
            <person name="Gordon S.G."/>
            <person name="Govers F."/>
            <person name="Grunwald N.J."/>
            <person name="Huang W."/>
            <person name="Ivors K.L."/>
            <person name="Jones R.W."/>
            <person name="Kamoun S."/>
            <person name="Krampis K."/>
            <person name="Lamour K.H."/>
            <person name="Lee M.K."/>
            <person name="McDonald W.H."/>
            <person name="Medina M."/>
            <person name="Meijer H.J."/>
            <person name="Nordberg E.K."/>
            <person name="Maclean D.J."/>
            <person name="Ospina-Giraldo M.D."/>
            <person name="Morris P.F."/>
            <person name="Phuntumart V."/>
            <person name="Putnam N.H."/>
            <person name="Rash S."/>
            <person name="Rose J.K."/>
            <person name="Sakihama Y."/>
            <person name="Salamov A.A."/>
            <person name="Savidor A."/>
            <person name="Scheuring C.F."/>
            <person name="Smith B.M."/>
            <person name="Sobral B.W."/>
            <person name="Terry A."/>
            <person name="Torto-Alalibo T.A."/>
            <person name="Win J."/>
            <person name="Xu Z."/>
            <person name="Zhang H."/>
            <person name="Grigoriev I.V."/>
            <person name="Rokhsar D.S."/>
            <person name="Boore J.L."/>
        </authorList>
    </citation>
    <scope>NUCLEOTIDE SEQUENCE [LARGE SCALE GENOMIC DNA]</scope>
    <source>
        <strain evidence="6 7">P6497</strain>
    </source>
</reference>
<dbReference type="Proteomes" id="UP000002640">
    <property type="component" value="Unassembled WGS sequence"/>
</dbReference>
<dbReference type="AlphaFoldDB" id="G4Z1J4"/>
<dbReference type="InParanoid" id="G4Z1J4"/>
<protein>
    <recommendedName>
        <fullName evidence="5">FLYWCH-type domain-containing protein</fullName>
    </recommendedName>
</protein>
<feature type="region of interest" description="Disordered" evidence="4">
    <location>
        <begin position="1"/>
        <end position="20"/>
    </location>
</feature>
<evidence type="ECO:0000259" key="5">
    <source>
        <dbReference type="Pfam" id="PF04500"/>
    </source>
</evidence>
<keyword evidence="3" id="KW-0862">Zinc</keyword>
<evidence type="ECO:0000256" key="2">
    <source>
        <dbReference type="ARBA" id="ARBA00022771"/>
    </source>
</evidence>
<keyword evidence="2" id="KW-0863">Zinc-finger</keyword>
<evidence type="ECO:0000256" key="3">
    <source>
        <dbReference type="ARBA" id="ARBA00022833"/>
    </source>
</evidence>
<gene>
    <name evidence="6" type="ORF">PHYSODRAFT_326864</name>
</gene>
<accession>G4Z1J4</accession>